<dbReference type="AlphaFoldDB" id="A0AAJ0BE86"/>
<organism evidence="2 3">
    <name type="scientific">Echria macrotheca</name>
    <dbReference type="NCBI Taxonomy" id="438768"/>
    <lineage>
        <taxon>Eukaryota</taxon>
        <taxon>Fungi</taxon>
        <taxon>Dikarya</taxon>
        <taxon>Ascomycota</taxon>
        <taxon>Pezizomycotina</taxon>
        <taxon>Sordariomycetes</taxon>
        <taxon>Sordariomycetidae</taxon>
        <taxon>Sordariales</taxon>
        <taxon>Schizotheciaceae</taxon>
        <taxon>Echria</taxon>
    </lineage>
</organism>
<dbReference type="EMBL" id="MU839834">
    <property type="protein sequence ID" value="KAK1755167.1"/>
    <property type="molecule type" value="Genomic_DNA"/>
</dbReference>
<gene>
    <name evidence="2" type="ORF">QBC47DRAFT_414068</name>
</gene>
<evidence type="ECO:0000313" key="2">
    <source>
        <dbReference type="EMBL" id="KAK1755167.1"/>
    </source>
</evidence>
<comment type="caution">
    <text evidence="2">The sequence shown here is derived from an EMBL/GenBank/DDBJ whole genome shotgun (WGS) entry which is preliminary data.</text>
</comment>
<feature type="chain" id="PRO_5042594968" evidence="1">
    <location>
        <begin position="22"/>
        <end position="178"/>
    </location>
</feature>
<sequence length="178" mass="18765">MHCPILTFVATAILIFPTIHAGESPVRPNIKRQFMSCAETYGESWIPCGDVASTFCYNPLLGQSCCETDNGYCDPGTHCAPVPGHCCLDGEDLATCARNAGFQLPAGIDLTDPAKLGPGLHVSGVGLNSSALNATLGSNGTSPDFRGQNSPYVQVSVASRRHVAWIAAGVGFVRVFFF</sequence>
<evidence type="ECO:0000313" key="3">
    <source>
        <dbReference type="Proteomes" id="UP001239445"/>
    </source>
</evidence>
<keyword evidence="3" id="KW-1185">Reference proteome</keyword>
<accession>A0AAJ0BE86</accession>
<reference evidence="2" key="1">
    <citation type="submission" date="2023-06" db="EMBL/GenBank/DDBJ databases">
        <title>Genome-scale phylogeny and comparative genomics of the fungal order Sordariales.</title>
        <authorList>
            <consortium name="Lawrence Berkeley National Laboratory"/>
            <person name="Hensen N."/>
            <person name="Bonometti L."/>
            <person name="Westerberg I."/>
            <person name="Brannstrom I.O."/>
            <person name="Guillou S."/>
            <person name="Cros-Aarteil S."/>
            <person name="Calhoun S."/>
            <person name="Haridas S."/>
            <person name="Kuo A."/>
            <person name="Mondo S."/>
            <person name="Pangilinan J."/>
            <person name="Riley R."/>
            <person name="Labutti K."/>
            <person name="Andreopoulos B."/>
            <person name="Lipzen A."/>
            <person name="Chen C."/>
            <person name="Yanf M."/>
            <person name="Daum C."/>
            <person name="Ng V."/>
            <person name="Clum A."/>
            <person name="Steindorff A."/>
            <person name="Ohm R."/>
            <person name="Martin F."/>
            <person name="Silar P."/>
            <person name="Natvig D."/>
            <person name="Lalanne C."/>
            <person name="Gautier V."/>
            <person name="Ament-Velasquez S.L."/>
            <person name="Kruys A."/>
            <person name="Hutchinson M.I."/>
            <person name="Powell A.J."/>
            <person name="Barry K."/>
            <person name="Miller A.N."/>
            <person name="Grigoriev I.V."/>
            <person name="Debuchy R."/>
            <person name="Gladieux P."/>
            <person name="Thoren M.H."/>
            <person name="Johannesson H."/>
        </authorList>
    </citation>
    <scope>NUCLEOTIDE SEQUENCE</scope>
    <source>
        <strain evidence="2">PSN4</strain>
    </source>
</reference>
<name>A0AAJ0BE86_9PEZI</name>
<dbReference type="Proteomes" id="UP001239445">
    <property type="component" value="Unassembled WGS sequence"/>
</dbReference>
<feature type="signal peptide" evidence="1">
    <location>
        <begin position="1"/>
        <end position="21"/>
    </location>
</feature>
<protein>
    <submittedName>
        <fullName evidence="2">Uncharacterized protein</fullName>
    </submittedName>
</protein>
<proteinExistence type="predicted"/>
<evidence type="ECO:0000256" key="1">
    <source>
        <dbReference type="SAM" id="SignalP"/>
    </source>
</evidence>
<keyword evidence="1" id="KW-0732">Signal</keyword>